<keyword evidence="4" id="KW-1185">Reference proteome</keyword>
<keyword evidence="1" id="KW-0560">Oxidoreductase</keyword>
<gene>
    <name evidence="3" type="ORF">F8O05_01045</name>
</gene>
<feature type="domain" description="Flavin reductase like" evidence="2">
    <location>
        <begin position="34"/>
        <end position="183"/>
    </location>
</feature>
<dbReference type="RefSeq" id="WP_158050901.1">
    <property type="nucleotide sequence ID" value="NZ_WBKB01000001.1"/>
</dbReference>
<dbReference type="GO" id="GO:0010181">
    <property type="term" value="F:FMN binding"/>
    <property type="evidence" value="ECO:0007669"/>
    <property type="project" value="InterPro"/>
</dbReference>
<dbReference type="PANTHER" id="PTHR30466:SF1">
    <property type="entry name" value="FMN REDUCTASE (NADH) RUTF"/>
    <property type="match status" value="1"/>
</dbReference>
<dbReference type="AlphaFoldDB" id="A0A7J5BFL1"/>
<dbReference type="EMBL" id="WBKB01000001">
    <property type="protein sequence ID" value="KAB1644888.1"/>
    <property type="molecule type" value="Genomic_DNA"/>
</dbReference>
<organism evidence="3 4">
    <name type="scientific">Gulosibacter chungangensis</name>
    <dbReference type="NCBI Taxonomy" id="979746"/>
    <lineage>
        <taxon>Bacteria</taxon>
        <taxon>Bacillati</taxon>
        <taxon>Actinomycetota</taxon>
        <taxon>Actinomycetes</taxon>
        <taxon>Micrococcales</taxon>
        <taxon>Microbacteriaceae</taxon>
        <taxon>Gulosibacter</taxon>
    </lineage>
</organism>
<dbReference type="SUPFAM" id="SSF50475">
    <property type="entry name" value="FMN-binding split barrel"/>
    <property type="match status" value="1"/>
</dbReference>
<dbReference type="InterPro" id="IPR050268">
    <property type="entry name" value="NADH-dep_flavin_reductase"/>
</dbReference>
<dbReference type="Pfam" id="PF01613">
    <property type="entry name" value="Flavin_Reduct"/>
    <property type="match status" value="1"/>
</dbReference>
<accession>A0A7J5BFL1</accession>
<dbReference type="PANTHER" id="PTHR30466">
    <property type="entry name" value="FLAVIN REDUCTASE"/>
    <property type="match status" value="1"/>
</dbReference>
<evidence type="ECO:0000313" key="3">
    <source>
        <dbReference type="EMBL" id="KAB1644888.1"/>
    </source>
</evidence>
<evidence type="ECO:0000256" key="1">
    <source>
        <dbReference type="ARBA" id="ARBA00023002"/>
    </source>
</evidence>
<dbReference type="Proteomes" id="UP000433493">
    <property type="component" value="Unassembled WGS sequence"/>
</dbReference>
<comment type="caution">
    <text evidence="3">The sequence shown here is derived from an EMBL/GenBank/DDBJ whole genome shotgun (WGS) entry which is preliminary data.</text>
</comment>
<dbReference type="GO" id="GO:0006208">
    <property type="term" value="P:pyrimidine nucleobase catabolic process"/>
    <property type="evidence" value="ECO:0007669"/>
    <property type="project" value="TreeGrafter"/>
</dbReference>
<evidence type="ECO:0000313" key="4">
    <source>
        <dbReference type="Proteomes" id="UP000433493"/>
    </source>
</evidence>
<name>A0A7J5BFL1_9MICO</name>
<dbReference type="InterPro" id="IPR002563">
    <property type="entry name" value="Flavin_Rdtase-like_dom"/>
</dbReference>
<dbReference type="OrthoDB" id="8901155at2"/>
<dbReference type="Gene3D" id="2.30.110.10">
    <property type="entry name" value="Electron Transport, Fmn-binding Protein, Chain A"/>
    <property type="match status" value="1"/>
</dbReference>
<dbReference type="GO" id="GO:0042602">
    <property type="term" value="F:riboflavin reductase (NADPH) activity"/>
    <property type="evidence" value="ECO:0007669"/>
    <property type="project" value="TreeGrafter"/>
</dbReference>
<reference evidence="3 4" key="1">
    <citation type="submission" date="2019-09" db="EMBL/GenBank/DDBJ databases">
        <title>Phylogeny of genus Pseudoclavibacter and closely related genus.</title>
        <authorList>
            <person name="Li Y."/>
        </authorList>
    </citation>
    <scope>NUCLEOTIDE SEQUENCE [LARGE SCALE GENOMIC DNA]</scope>
    <source>
        <strain evidence="3 4">KCTC 13959</strain>
    </source>
</reference>
<dbReference type="InterPro" id="IPR012349">
    <property type="entry name" value="Split_barrel_FMN-bd"/>
</dbReference>
<proteinExistence type="predicted"/>
<evidence type="ECO:0000259" key="2">
    <source>
        <dbReference type="SMART" id="SM00903"/>
    </source>
</evidence>
<protein>
    <submittedName>
        <fullName evidence="3">Flavin reductase family protein</fullName>
    </submittedName>
</protein>
<dbReference type="SMART" id="SM00903">
    <property type="entry name" value="Flavin_Reduct"/>
    <property type="match status" value="1"/>
</dbReference>
<sequence>MTQVIRPPYLKGSVTEDDFRSPEQASADEFKNVFRNHPGGVALITADDGNGPVALTATSVFSISVDPPLLGFSASAISSSTPTLLQADTVVVHFLTDENLAVAKLGATSGIDRFADTSIWGRLETGEPYFHGVKTWVRGEIVSRLETAGGILHVVRGLSTSIAEGPAEDDSNPIAYVNRTWHALTQGSSLPAN</sequence>